<name>A0A3E2H888_SCYLI</name>
<evidence type="ECO:0000313" key="3">
    <source>
        <dbReference type="Proteomes" id="UP000258309"/>
    </source>
</evidence>
<evidence type="ECO:0000313" key="2">
    <source>
        <dbReference type="EMBL" id="RFU29598.1"/>
    </source>
</evidence>
<gene>
    <name evidence="2" type="ORF">B7463_g6731</name>
</gene>
<sequence>MGELGSLAGGPASCIERASRTANGRARSRDHPRPSLPSLACALLSAAHTSSTLAPVCALAHKEQERRQKKHPRDLFVSSTPAAPRPETRKRPAARSFSLAIKLAADRAQEASAWAQPGPAVRQGQAVRSCATATPGSSLYVGRCAMIDDSVETWCGCRKKALLCRYTQRTGAAHLIATPAKNVMVSKFTIPNRTRTPMKEQVQSFDGKLLEHQHA</sequence>
<feature type="non-terminal residue" evidence="2">
    <location>
        <position position="1"/>
    </location>
</feature>
<dbReference type="AlphaFoldDB" id="A0A3E2H888"/>
<keyword evidence="3" id="KW-1185">Reference proteome</keyword>
<dbReference type="EMBL" id="NCSJ02000123">
    <property type="protein sequence ID" value="RFU29598.1"/>
    <property type="molecule type" value="Genomic_DNA"/>
</dbReference>
<comment type="caution">
    <text evidence="2">The sequence shown here is derived from an EMBL/GenBank/DDBJ whole genome shotgun (WGS) entry which is preliminary data.</text>
</comment>
<protein>
    <submittedName>
        <fullName evidence="2">Uncharacterized protein</fullName>
    </submittedName>
</protein>
<feature type="region of interest" description="Disordered" evidence="1">
    <location>
        <begin position="1"/>
        <end position="36"/>
    </location>
</feature>
<organism evidence="2 3">
    <name type="scientific">Scytalidium lignicola</name>
    <name type="common">Hyphomycete</name>
    <dbReference type="NCBI Taxonomy" id="5539"/>
    <lineage>
        <taxon>Eukaryota</taxon>
        <taxon>Fungi</taxon>
        <taxon>Dikarya</taxon>
        <taxon>Ascomycota</taxon>
        <taxon>Pezizomycotina</taxon>
        <taxon>Leotiomycetes</taxon>
        <taxon>Leotiomycetes incertae sedis</taxon>
        <taxon>Scytalidium</taxon>
    </lineage>
</organism>
<proteinExistence type="predicted"/>
<feature type="region of interest" description="Disordered" evidence="1">
    <location>
        <begin position="63"/>
        <end position="94"/>
    </location>
</feature>
<dbReference type="Proteomes" id="UP000258309">
    <property type="component" value="Unassembled WGS sequence"/>
</dbReference>
<accession>A0A3E2H888</accession>
<reference evidence="2 3" key="1">
    <citation type="submission" date="2018-05" db="EMBL/GenBank/DDBJ databases">
        <title>Draft genome sequence of Scytalidium lignicola DSM 105466, a ubiquitous saprotrophic fungus.</title>
        <authorList>
            <person name="Buettner E."/>
            <person name="Gebauer A.M."/>
            <person name="Hofrichter M."/>
            <person name="Liers C."/>
            <person name="Kellner H."/>
        </authorList>
    </citation>
    <scope>NUCLEOTIDE SEQUENCE [LARGE SCALE GENOMIC DNA]</scope>
    <source>
        <strain evidence="2 3">DSM 105466</strain>
    </source>
</reference>
<evidence type="ECO:0000256" key="1">
    <source>
        <dbReference type="SAM" id="MobiDB-lite"/>
    </source>
</evidence>
<feature type="non-terminal residue" evidence="2">
    <location>
        <position position="215"/>
    </location>
</feature>